<feature type="region of interest" description="Disordered" evidence="1">
    <location>
        <begin position="1"/>
        <end position="51"/>
    </location>
</feature>
<evidence type="ECO:0000313" key="2">
    <source>
        <dbReference type="EMBL" id="MBW0593001.1"/>
    </source>
</evidence>
<dbReference type="Proteomes" id="UP000765509">
    <property type="component" value="Unassembled WGS sequence"/>
</dbReference>
<dbReference type="AlphaFoldDB" id="A0A9Q3QBE7"/>
<feature type="region of interest" description="Disordered" evidence="1">
    <location>
        <begin position="119"/>
        <end position="231"/>
    </location>
</feature>
<evidence type="ECO:0000256" key="1">
    <source>
        <dbReference type="SAM" id="MobiDB-lite"/>
    </source>
</evidence>
<feature type="compositionally biased region" description="Basic and acidic residues" evidence="1">
    <location>
        <begin position="143"/>
        <end position="170"/>
    </location>
</feature>
<sequence length="256" mass="28637">MTPNRSESNYSIQSNGSGPGHLSHQSKIQECQPRGEVEKEEARASTSSQRLARTFETLIESPEAEITAIPVVRPESFPTGNSGDIPVSVQELVYGGKEAGMGTSIKYLDRKNELLSLSEEVHGTRKDSRPSEGLDTHFLQRTSPKDKSLAEKPKNFVRGKEERIGPKEGKQPSGISSSLQKQESTSKSDKKGQKAPKSSQKGKKKAKSKWDKPYPHNYRIPKKEKKAMGNVFNIARTLMRFKKKEEERMNQSLPKK</sequence>
<feature type="compositionally biased region" description="Basic and acidic residues" evidence="1">
    <location>
        <begin position="119"/>
        <end position="135"/>
    </location>
</feature>
<protein>
    <submittedName>
        <fullName evidence="2">Uncharacterized protein</fullName>
    </submittedName>
</protein>
<dbReference type="EMBL" id="AVOT02151624">
    <property type="protein sequence ID" value="MBW0593001.1"/>
    <property type="molecule type" value="Genomic_DNA"/>
</dbReference>
<reference evidence="2" key="1">
    <citation type="submission" date="2021-03" db="EMBL/GenBank/DDBJ databases">
        <title>Draft genome sequence of rust myrtle Austropuccinia psidii MF-1, a brazilian biotype.</title>
        <authorList>
            <person name="Quecine M.C."/>
            <person name="Pachon D.M.R."/>
            <person name="Bonatelli M.L."/>
            <person name="Correr F.H."/>
            <person name="Franceschini L.M."/>
            <person name="Leite T.F."/>
            <person name="Margarido G.R.A."/>
            <person name="Almeida C.A."/>
            <person name="Ferrarezi J.A."/>
            <person name="Labate C.A."/>
        </authorList>
    </citation>
    <scope>NUCLEOTIDE SEQUENCE</scope>
    <source>
        <strain evidence="2">MF-1</strain>
    </source>
</reference>
<comment type="caution">
    <text evidence="2">The sequence shown here is derived from an EMBL/GenBank/DDBJ whole genome shotgun (WGS) entry which is preliminary data.</text>
</comment>
<name>A0A9Q3QBE7_9BASI</name>
<feature type="compositionally biased region" description="Basic and acidic residues" evidence="1">
    <location>
        <begin position="33"/>
        <end position="43"/>
    </location>
</feature>
<gene>
    <name evidence="2" type="ORF">O181_132716</name>
</gene>
<feature type="compositionally biased region" description="Polar residues" evidence="1">
    <location>
        <begin position="1"/>
        <end position="16"/>
    </location>
</feature>
<keyword evidence="3" id="KW-1185">Reference proteome</keyword>
<proteinExistence type="predicted"/>
<feature type="compositionally biased region" description="Polar residues" evidence="1">
    <location>
        <begin position="173"/>
        <end position="183"/>
    </location>
</feature>
<organism evidence="2 3">
    <name type="scientific">Austropuccinia psidii MF-1</name>
    <dbReference type="NCBI Taxonomy" id="1389203"/>
    <lineage>
        <taxon>Eukaryota</taxon>
        <taxon>Fungi</taxon>
        <taxon>Dikarya</taxon>
        <taxon>Basidiomycota</taxon>
        <taxon>Pucciniomycotina</taxon>
        <taxon>Pucciniomycetes</taxon>
        <taxon>Pucciniales</taxon>
        <taxon>Sphaerophragmiaceae</taxon>
        <taxon>Austropuccinia</taxon>
    </lineage>
</organism>
<evidence type="ECO:0000313" key="3">
    <source>
        <dbReference type="Proteomes" id="UP000765509"/>
    </source>
</evidence>
<accession>A0A9Q3QBE7</accession>